<name>A0A9N7Z6Y4_PLEPL</name>
<dbReference type="AlphaFoldDB" id="A0A9N7Z6Y4"/>
<sequence>MGFQDLLINSLLKGGNDGAGTEVQTVLPPKRAARLLRVGSPLPGPHYSSHYHLLTPLHHQAGGRLCPAASGLPHDTAESAKTSQRPNPPRLPLLLQPLLRDSTGPLLKHKHL</sequence>
<dbReference type="Proteomes" id="UP001153269">
    <property type="component" value="Unassembled WGS sequence"/>
</dbReference>
<evidence type="ECO:0000313" key="2">
    <source>
        <dbReference type="EMBL" id="CAB1453495.1"/>
    </source>
</evidence>
<dbReference type="EMBL" id="CADEAL010004172">
    <property type="protein sequence ID" value="CAB1453495.1"/>
    <property type="molecule type" value="Genomic_DNA"/>
</dbReference>
<evidence type="ECO:0000313" key="3">
    <source>
        <dbReference type="Proteomes" id="UP001153269"/>
    </source>
</evidence>
<proteinExistence type="predicted"/>
<gene>
    <name evidence="2" type="ORF">PLEPLA_LOCUS41249</name>
</gene>
<comment type="caution">
    <text evidence="2">The sequence shown here is derived from an EMBL/GenBank/DDBJ whole genome shotgun (WGS) entry which is preliminary data.</text>
</comment>
<reference evidence="2" key="1">
    <citation type="submission" date="2020-03" db="EMBL/GenBank/DDBJ databases">
        <authorList>
            <person name="Weist P."/>
        </authorList>
    </citation>
    <scope>NUCLEOTIDE SEQUENCE</scope>
</reference>
<evidence type="ECO:0000256" key="1">
    <source>
        <dbReference type="SAM" id="MobiDB-lite"/>
    </source>
</evidence>
<accession>A0A9N7Z6Y4</accession>
<protein>
    <submittedName>
        <fullName evidence="2">Uncharacterized protein</fullName>
    </submittedName>
</protein>
<organism evidence="2 3">
    <name type="scientific">Pleuronectes platessa</name>
    <name type="common">European plaice</name>
    <dbReference type="NCBI Taxonomy" id="8262"/>
    <lineage>
        <taxon>Eukaryota</taxon>
        <taxon>Metazoa</taxon>
        <taxon>Chordata</taxon>
        <taxon>Craniata</taxon>
        <taxon>Vertebrata</taxon>
        <taxon>Euteleostomi</taxon>
        <taxon>Actinopterygii</taxon>
        <taxon>Neopterygii</taxon>
        <taxon>Teleostei</taxon>
        <taxon>Neoteleostei</taxon>
        <taxon>Acanthomorphata</taxon>
        <taxon>Carangaria</taxon>
        <taxon>Pleuronectiformes</taxon>
        <taxon>Pleuronectoidei</taxon>
        <taxon>Pleuronectidae</taxon>
        <taxon>Pleuronectes</taxon>
    </lineage>
</organism>
<feature type="region of interest" description="Disordered" evidence="1">
    <location>
        <begin position="67"/>
        <end position="112"/>
    </location>
</feature>
<keyword evidence="3" id="KW-1185">Reference proteome</keyword>